<dbReference type="RefSeq" id="WP_188918615.1">
    <property type="nucleotide sequence ID" value="NZ_BMQI01000066.1"/>
</dbReference>
<gene>
    <name evidence="1" type="ORF">L2749_19225</name>
</gene>
<sequence>MTIKLIRINETLLSILIAEELQQFTVTQIKNLIMKTNPSVSPKEIDQLVRRACAKLVSVGFLEKKYQGKKHVYYKTALFDKSQLVPSKARMKATITISASSQELMRLKATLNQYQVDLLGYIGEAEEFKRLIEEIPNSKPRLYPRYMNARNQSSTLMGKIKAVESCLNDLKGLSQ</sequence>
<keyword evidence="2" id="KW-1185">Reference proteome</keyword>
<reference evidence="1" key="1">
    <citation type="submission" date="2022-01" db="EMBL/GenBank/DDBJ databases">
        <title>Whole genome-based taxonomy of the Shewanellaceae.</title>
        <authorList>
            <person name="Martin-Rodriguez A.J."/>
        </authorList>
    </citation>
    <scope>NUCLEOTIDE SEQUENCE</scope>
    <source>
        <strain evidence="1">DSM 23803</strain>
    </source>
</reference>
<dbReference type="AlphaFoldDB" id="A0A9X2CFF3"/>
<comment type="caution">
    <text evidence="1">The sequence shown here is derived from an EMBL/GenBank/DDBJ whole genome shotgun (WGS) entry which is preliminary data.</text>
</comment>
<dbReference type="EMBL" id="JAKILJ010000057">
    <property type="protein sequence ID" value="MCL1107352.1"/>
    <property type="molecule type" value="Genomic_DNA"/>
</dbReference>
<proteinExistence type="predicted"/>
<protein>
    <submittedName>
        <fullName evidence="1">Uncharacterized protein</fullName>
    </submittedName>
</protein>
<evidence type="ECO:0000313" key="2">
    <source>
        <dbReference type="Proteomes" id="UP001139408"/>
    </source>
</evidence>
<accession>A0A9X2CFF3</accession>
<evidence type="ECO:0000313" key="1">
    <source>
        <dbReference type="EMBL" id="MCL1107352.1"/>
    </source>
</evidence>
<organism evidence="1 2">
    <name type="scientific">Shewanella algicola</name>
    <dbReference type="NCBI Taxonomy" id="640633"/>
    <lineage>
        <taxon>Bacteria</taxon>
        <taxon>Pseudomonadati</taxon>
        <taxon>Pseudomonadota</taxon>
        <taxon>Gammaproteobacteria</taxon>
        <taxon>Alteromonadales</taxon>
        <taxon>Shewanellaceae</taxon>
        <taxon>Shewanella</taxon>
    </lineage>
</organism>
<name>A0A9X2CFF3_9GAMM</name>
<dbReference type="Proteomes" id="UP001139408">
    <property type="component" value="Unassembled WGS sequence"/>
</dbReference>